<dbReference type="AlphaFoldDB" id="A0A087FZ78"/>
<dbReference type="Proteomes" id="UP000029120">
    <property type="component" value="Unassembled WGS sequence"/>
</dbReference>
<name>A0A087FZ78_ARAAL</name>
<evidence type="ECO:0000313" key="2">
    <source>
        <dbReference type="Proteomes" id="UP000029120"/>
    </source>
</evidence>
<dbReference type="OrthoDB" id="1042261at2759"/>
<dbReference type="Gramene" id="KFK22930">
    <property type="protein sequence ID" value="KFK22930"/>
    <property type="gene ID" value="AALP_AAs51418U000100"/>
</dbReference>
<evidence type="ECO:0000313" key="1">
    <source>
        <dbReference type="EMBL" id="KFK22930.1"/>
    </source>
</evidence>
<proteinExistence type="predicted"/>
<keyword evidence="2" id="KW-1185">Reference proteome</keyword>
<dbReference type="EMBL" id="KL984047">
    <property type="protein sequence ID" value="KFK22930.1"/>
    <property type="molecule type" value="Genomic_DNA"/>
</dbReference>
<accession>A0A087FZ78</accession>
<dbReference type="OMA" id="KAEDWTH"/>
<gene>
    <name evidence="1" type="ORF">AALP_AAs51418U000100</name>
</gene>
<organism evidence="1 2">
    <name type="scientific">Arabis alpina</name>
    <name type="common">Alpine rock-cress</name>
    <dbReference type="NCBI Taxonomy" id="50452"/>
    <lineage>
        <taxon>Eukaryota</taxon>
        <taxon>Viridiplantae</taxon>
        <taxon>Streptophyta</taxon>
        <taxon>Embryophyta</taxon>
        <taxon>Tracheophyta</taxon>
        <taxon>Spermatophyta</taxon>
        <taxon>Magnoliopsida</taxon>
        <taxon>eudicotyledons</taxon>
        <taxon>Gunneridae</taxon>
        <taxon>Pentapetalae</taxon>
        <taxon>rosids</taxon>
        <taxon>malvids</taxon>
        <taxon>Brassicales</taxon>
        <taxon>Brassicaceae</taxon>
        <taxon>Arabideae</taxon>
        <taxon>Arabis</taxon>
    </lineage>
</organism>
<sequence>MTISRCLSEDGIGNDSSSEAIVIESGETLLDHPLWVGMLCPRSDVSDSAAVVAVDLISNQRLALKLDHVYTEYSAQYLVDNARPKKRGTDLTVKGCLEFALKKGIPKAEDWTHLGSLSKPPSSYKPALVLMKGQATEAKNVEEAYDLLEDQPVGAKLHVFSPQIDHQQDRIYCGGSGEDSCYVGLRDGIIVGVEKIQGKSIATVKLWYKKEFRFVKVAMSMMFSRSCTSDPSRSIKPTILLVDFCIPRFSIN</sequence>
<protein>
    <submittedName>
        <fullName evidence="1">Uncharacterized protein</fullName>
    </submittedName>
</protein>
<reference evidence="2" key="1">
    <citation type="journal article" date="2015" name="Nat. Plants">
        <title>Genome expansion of Arabis alpina linked with retrotransposition and reduced symmetric DNA methylation.</title>
        <authorList>
            <person name="Willing E.M."/>
            <person name="Rawat V."/>
            <person name="Mandakova T."/>
            <person name="Maumus F."/>
            <person name="James G.V."/>
            <person name="Nordstroem K.J."/>
            <person name="Becker C."/>
            <person name="Warthmann N."/>
            <person name="Chica C."/>
            <person name="Szarzynska B."/>
            <person name="Zytnicki M."/>
            <person name="Albani M.C."/>
            <person name="Kiefer C."/>
            <person name="Bergonzi S."/>
            <person name="Castaings L."/>
            <person name="Mateos J.L."/>
            <person name="Berns M.C."/>
            <person name="Bujdoso N."/>
            <person name="Piofczyk T."/>
            <person name="de Lorenzo L."/>
            <person name="Barrero-Sicilia C."/>
            <person name="Mateos I."/>
            <person name="Piednoel M."/>
            <person name="Hagmann J."/>
            <person name="Chen-Min-Tao R."/>
            <person name="Iglesias-Fernandez R."/>
            <person name="Schuster S.C."/>
            <person name="Alonso-Blanco C."/>
            <person name="Roudier F."/>
            <person name="Carbonero P."/>
            <person name="Paz-Ares J."/>
            <person name="Davis S.J."/>
            <person name="Pecinka A."/>
            <person name="Quesneville H."/>
            <person name="Colot V."/>
            <person name="Lysak M.A."/>
            <person name="Weigel D."/>
            <person name="Coupland G."/>
            <person name="Schneeberger K."/>
        </authorList>
    </citation>
    <scope>NUCLEOTIDE SEQUENCE [LARGE SCALE GENOMIC DNA]</scope>
    <source>
        <strain evidence="2">cv. Pajares</strain>
    </source>
</reference>